<evidence type="ECO:0000256" key="1">
    <source>
        <dbReference type="ARBA" id="ARBA00006486"/>
    </source>
</evidence>
<dbReference type="GO" id="GO:0004160">
    <property type="term" value="F:dihydroxy-acid dehydratase activity"/>
    <property type="evidence" value="ECO:0007669"/>
    <property type="project" value="TreeGrafter"/>
</dbReference>
<feature type="domain" description="Dihydroxy-acid/6-phosphogluconate dehydratase N-terminal" evidence="4">
    <location>
        <begin position="110"/>
        <end position="296"/>
    </location>
</feature>
<feature type="compositionally biased region" description="Polar residues" evidence="3">
    <location>
        <begin position="720"/>
        <end position="730"/>
    </location>
</feature>
<reference evidence="6 7" key="1">
    <citation type="submission" date="2019-03" db="EMBL/GenBank/DDBJ databases">
        <title>Sequencing 25 genomes of Wallemia mellicola.</title>
        <authorList>
            <person name="Gostincar C."/>
        </authorList>
    </citation>
    <scope>NUCLEOTIDE SEQUENCE [LARGE SCALE GENOMIC DNA]</scope>
    <source>
        <strain evidence="6 7">EXF-8738</strain>
    </source>
</reference>
<dbReference type="InterPro" id="IPR050165">
    <property type="entry name" value="DHAD_IlvD/Edd"/>
</dbReference>
<dbReference type="SUPFAM" id="SSF52016">
    <property type="entry name" value="LeuD/IlvD-like"/>
    <property type="match status" value="1"/>
</dbReference>
<evidence type="ECO:0000259" key="4">
    <source>
        <dbReference type="Pfam" id="PF00920"/>
    </source>
</evidence>
<dbReference type="Gene3D" id="3.50.30.80">
    <property type="entry name" value="IlvD/EDD C-terminal domain-like"/>
    <property type="match status" value="1"/>
</dbReference>
<protein>
    <submittedName>
        <fullName evidence="6">Dihydroxy-acid dehydratase</fullName>
    </submittedName>
</protein>
<feature type="non-terminal residue" evidence="6">
    <location>
        <position position="1"/>
    </location>
</feature>
<accession>A0A4T0QSQ5</accession>
<dbReference type="Proteomes" id="UP000305647">
    <property type="component" value="Unassembled WGS sequence"/>
</dbReference>
<dbReference type="InterPro" id="IPR056740">
    <property type="entry name" value="ILV_EDD_C"/>
</dbReference>
<dbReference type="AlphaFoldDB" id="A0A4T0QSQ5"/>
<organism evidence="6 7">
    <name type="scientific">Wallemia mellicola</name>
    <dbReference type="NCBI Taxonomy" id="1708541"/>
    <lineage>
        <taxon>Eukaryota</taxon>
        <taxon>Fungi</taxon>
        <taxon>Dikarya</taxon>
        <taxon>Basidiomycota</taxon>
        <taxon>Wallemiomycotina</taxon>
        <taxon>Wallemiomycetes</taxon>
        <taxon>Wallemiales</taxon>
        <taxon>Wallemiaceae</taxon>
        <taxon>Wallemia</taxon>
    </lineage>
</organism>
<feature type="domain" description="Dihydroxy-acid/6-phosphogluconate dehydratase N-terminal" evidence="4">
    <location>
        <begin position="297"/>
        <end position="412"/>
    </location>
</feature>
<evidence type="ECO:0000256" key="3">
    <source>
        <dbReference type="SAM" id="MobiDB-lite"/>
    </source>
</evidence>
<evidence type="ECO:0000313" key="6">
    <source>
        <dbReference type="EMBL" id="TIC28066.1"/>
    </source>
</evidence>
<feature type="domain" description="Dihydroxy-acid/6-phosphogluconate dehydratase C-terminal" evidence="5">
    <location>
        <begin position="426"/>
        <end position="594"/>
    </location>
</feature>
<name>A0A4T0QSQ5_9BASI</name>
<dbReference type="InterPro" id="IPR000581">
    <property type="entry name" value="ILV_EDD_N"/>
</dbReference>
<dbReference type="InterPro" id="IPR037237">
    <property type="entry name" value="IlvD/EDD_N"/>
</dbReference>
<gene>
    <name evidence="6" type="ORF">E3Q10_03373</name>
</gene>
<keyword evidence="2" id="KW-0456">Lyase</keyword>
<feature type="compositionally biased region" description="Basic and acidic residues" evidence="3">
    <location>
        <begin position="745"/>
        <end position="756"/>
    </location>
</feature>
<comment type="caution">
    <text evidence="6">The sequence shown here is derived from an EMBL/GenBank/DDBJ whole genome shotgun (WGS) entry which is preliminary data.</text>
</comment>
<dbReference type="PANTHER" id="PTHR21000">
    <property type="entry name" value="DIHYDROXY-ACID DEHYDRATASE DAD"/>
    <property type="match status" value="1"/>
</dbReference>
<dbReference type="Pfam" id="PF24877">
    <property type="entry name" value="ILV_EDD_C"/>
    <property type="match status" value="1"/>
</dbReference>
<comment type="similarity">
    <text evidence="1">Belongs to the IlvD/Edd family.</text>
</comment>
<proteinExistence type="inferred from homology"/>
<dbReference type="PROSITE" id="PS00886">
    <property type="entry name" value="ILVD_EDD_1"/>
    <property type="match status" value="1"/>
</dbReference>
<sequence length="822" mass="90594">YILYFAKIFHIVIFSVYRNQQTSRWRIEATAAYMEFGKLNYSYYNHVSQYVCLNNWLPSNLIIDRHPIKKSSEQKVKLNKYSSVITEDISHLGAQAFLHAIGLKEEDLEKPQVGVLSVGFDSNPCNNLLNKFGEYVKQSLEKENLLGFAASSVGVSDAITQGTSGMNYSLPSRDLIADSFQMIVEAQQYDASVLIPGCDKNMPGALMAALRYNRPSIIVYGGTIKPGTHQIDCQPLNVKKGDQSNITDTFEAYGAYLNGKISEPELKIIKQNACPGSGSCGGLFTANTMSSIIEAMVVRNLLEKDIKPRDIMTRSAFLNAITIVMILGGSTNSVLHLLAIARSGDVELTMQDFSDVAARTPFLANMKPSGKYMMQDLHEVGGLPAVLKYVYDSTDLLDGSCLTVTGQTLAENLANITVDYDKFHTVIHPLQAPIKDTGHIRILNGSLAPGNAVAKITGKEGLKFEGTAMCFEEEDDVLQAVADKRIVAGTAVILRYKGPKGAPGMPEMLTPTAALYGASHGFVIGHVVPEAFNGGPIALIKDGDRVIVDAIENTIDVDISQEELAKRQAEWKPRPLKHQRGVLYKYSKLVSDASHVYFFLINYQMRNASDALNSLSARLKGEVDSITAQIEAGNEFEIYIKALSLLTDIEHLRKNIGLEFEGYDNFRGFVDSTEKKASSDLVYPTLPPTIDAVLDNKETLSEEPEFVPRELTDTVNEVSLEKPTTSQPVQPSEPVKKPQPSYTYDYHKEKELYESRRKGKDTNGAVSQRSARAEQDDLSEELIAMTKQLKQNALALSQGLSSDMPLIEQTSNKLEVAVQLPV</sequence>
<evidence type="ECO:0000313" key="7">
    <source>
        <dbReference type="Proteomes" id="UP000305647"/>
    </source>
</evidence>
<feature type="region of interest" description="Disordered" evidence="3">
    <location>
        <begin position="720"/>
        <end position="775"/>
    </location>
</feature>
<dbReference type="Pfam" id="PF00920">
    <property type="entry name" value="ILVD_EDD_N"/>
    <property type="match status" value="2"/>
</dbReference>
<dbReference type="GO" id="GO:0009082">
    <property type="term" value="P:branched-chain amino acid biosynthetic process"/>
    <property type="evidence" value="ECO:0007669"/>
    <property type="project" value="TreeGrafter"/>
</dbReference>
<dbReference type="PANTHER" id="PTHR21000:SF5">
    <property type="entry name" value="DIHYDROXY-ACID DEHYDRATASE, MITOCHONDRIAL"/>
    <property type="match status" value="1"/>
</dbReference>
<dbReference type="InterPro" id="IPR020558">
    <property type="entry name" value="DiOHA_6PGluconate_deHydtase_CS"/>
</dbReference>
<evidence type="ECO:0000259" key="5">
    <source>
        <dbReference type="Pfam" id="PF24877"/>
    </source>
</evidence>
<evidence type="ECO:0000256" key="2">
    <source>
        <dbReference type="ARBA" id="ARBA00023239"/>
    </source>
</evidence>
<dbReference type="SUPFAM" id="SSF143975">
    <property type="entry name" value="IlvD/EDD N-terminal domain-like"/>
    <property type="match status" value="1"/>
</dbReference>
<dbReference type="EMBL" id="SPRO01000045">
    <property type="protein sequence ID" value="TIC28066.1"/>
    <property type="molecule type" value="Genomic_DNA"/>
</dbReference>
<dbReference type="InterPro" id="IPR042096">
    <property type="entry name" value="Dihydro-acid_dehy_C"/>
</dbReference>